<dbReference type="SUPFAM" id="SSF64182">
    <property type="entry name" value="DHH phosphoesterases"/>
    <property type="match status" value="1"/>
</dbReference>
<evidence type="ECO:0000313" key="11">
    <source>
        <dbReference type="EMBL" id="PAK80910.1"/>
    </source>
</evidence>
<evidence type="ECO:0000313" key="15">
    <source>
        <dbReference type="Proteomes" id="UP000294668"/>
    </source>
</evidence>
<keyword evidence="3" id="KW-0540">Nuclease</keyword>
<evidence type="ECO:0000259" key="7">
    <source>
        <dbReference type="Pfam" id="PF02272"/>
    </source>
</evidence>
<keyword evidence="4" id="KW-0378">Hydrolase</keyword>
<dbReference type="InterPro" id="IPR041122">
    <property type="entry name" value="RecJ_OB"/>
</dbReference>
<dbReference type="Pfam" id="PF10141">
    <property type="entry name" value="ssDNA-exonuc_C"/>
    <property type="match status" value="1"/>
</dbReference>
<evidence type="ECO:0000256" key="3">
    <source>
        <dbReference type="ARBA" id="ARBA00022722"/>
    </source>
</evidence>
<evidence type="ECO:0000259" key="6">
    <source>
        <dbReference type="Pfam" id="PF01368"/>
    </source>
</evidence>
<dbReference type="InterPro" id="IPR001667">
    <property type="entry name" value="DDH_dom"/>
</dbReference>
<evidence type="ECO:0000256" key="4">
    <source>
        <dbReference type="ARBA" id="ARBA00022801"/>
    </source>
</evidence>
<evidence type="ECO:0000256" key="5">
    <source>
        <dbReference type="ARBA" id="ARBA00022839"/>
    </source>
</evidence>
<dbReference type="Gene3D" id="3.10.310.30">
    <property type="match status" value="1"/>
</dbReference>
<evidence type="ECO:0000313" key="12">
    <source>
        <dbReference type="EMBL" id="TDG93970.1"/>
    </source>
</evidence>
<reference evidence="12 15" key="3">
    <citation type="journal article" date="2019" name="Appl. Microbiol. Biotechnol.">
        <title>Uncovering carbohydrate metabolism through a genotype-phenotype association study of 56 lactic acid bacteria genomes.</title>
        <authorList>
            <person name="Buron-Moles G."/>
            <person name="Chailyan A."/>
            <person name="Dolejs I."/>
            <person name="Forster J."/>
            <person name="Miks M.H."/>
        </authorList>
    </citation>
    <scope>NUCLEOTIDE SEQUENCE [LARGE SCALE GENOMIC DNA]</scope>
    <source>
        <strain evidence="12 15">DSM 10551</strain>
    </source>
</reference>
<evidence type="ECO:0000256" key="2">
    <source>
        <dbReference type="ARBA" id="ARBA00019841"/>
    </source>
</evidence>
<feature type="domain" description="RecJ OB" evidence="9">
    <location>
        <begin position="461"/>
        <end position="566"/>
    </location>
</feature>
<dbReference type="PANTHER" id="PTHR30255:SF2">
    <property type="entry name" value="SINGLE-STRANDED-DNA-SPECIFIC EXONUCLEASE RECJ"/>
    <property type="match status" value="1"/>
</dbReference>
<dbReference type="GO" id="GO:0003676">
    <property type="term" value="F:nucleic acid binding"/>
    <property type="evidence" value="ECO:0007669"/>
    <property type="project" value="InterPro"/>
</dbReference>
<dbReference type="Proteomes" id="UP000294668">
    <property type="component" value="Unassembled WGS sequence"/>
</dbReference>
<dbReference type="Proteomes" id="UP000216802">
    <property type="component" value="Unassembled WGS sequence"/>
</dbReference>
<sequence length="776" mass="85796">MIDSKYKWQLEKPADSTLVERLVKDANIDPFIASMLVQRGITSAESAEDFLNPAVSAFHDPFLMHDMSKGIERIQTAVESGEHITVYGDYDADGITSTTMMYETLSDLGADVDYYIPNRFTEGYGPNVEAFQKVIQKGTTLIVTVDNGVAGNEAIAAANSLHCDVVVTDHHSLPEKLPDAYAIIHPRVKNDDGDAYPFGDLCGAGVAFKVAQALMDEVPSDLIDIAAIGTVADIVSLRDENRAIVKFGVQAISNSQRPGLLALIKEAGIDLGRFSEEDIGFGIAPRLNSLGRIKDAMVGVELLSTFDEERAESLAKFANQQNDLRKSLVDQFFTEAVQSVEDSGDSSPRRTLVVVGHNWHQGVLGIVASRLVDKYQRPTIVMTDTDGSNDLKGSGRSVDHFDLFKAIDPIRDQTVGFGGHHSAVGLTINKNKVALLRDQLEKAAEEQQLDLSAKTPLNIAGVMPVSKITTDLCEKIKTLAPFGQDNPKPVFQIQFDQLANVKVMGKANDHLKFSLVQGNNRLTAIAFGRGSAASVLQNPQTTIQVVGEIGENTWNNRTTLQLMVDDLNQTLPPVLDERTRELHRQMFAHAGVYVFFHERVFKQLQGYVDNQSQAMMYDQITGASVNGERLYIVDCPDVIDDLVKLLAKVQPQTTVLYLYKKQLLSKIGMPDRNSYAKLFRFVKEHSNINIATQLKQISKHLHISARTIIFMVQVFLELDFITIQNRVVNLNPNYAARDLKSAPSYHLRVEQLAAEKKLLVSNTHELVSFVKDCLGV</sequence>
<reference evidence="11 14" key="2">
    <citation type="submission" date="2017-04" db="EMBL/GenBank/DDBJ databases">
        <title>Kefir bacterial isolates.</title>
        <authorList>
            <person name="Kim Y."/>
            <person name="Blasche S."/>
            <person name="Patil K.R."/>
        </authorList>
    </citation>
    <scope>NUCLEOTIDE SEQUENCE [LARGE SCALE GENOMIC DNA]</scope>
    <source>
        <strain evidence="11 14">OG2</strain>
    </source>
</reference>
<reference evidence="10 13" key="1">
    <citation type="journal article" date="2017" name="Biosci Microbiota Food Health">
        <title>Genomic characterization reconfirms the taxonomic status of Lactobacillus parakefiri.</title>
        <authorList>
            <person name="Tanizawa Y."/>
            <person name="Kobayashi H."/>
            <person name="Kaminuma E."/>
            <person name="Sakamoto M."/>
            <person name="Ohkuma M."/>
            <person name="Nakamura Y."/>
            <person name="Arita M."/>
            <person name="Tohno M."/>
        </authorList>
    </citation>
    <scope>NUCLEOTIDE SEQUENCE [LARGE SCALE GENOMIC DNA]</scope>
    <source>
        <strain evidence="10 13">JCM 8573</strain>
    </source>
</reference>
<dbReference type="GO" id="GO:0006281">
    <property type="term" value="P:DNA repair"/>
    <property type="evidence" value="ECO:0007669"/>
    <property type="project" value="InterPro"/>
</dbReference>
<evidence type="ECO:0000259" key="8">
    <source>
        <dbReference type="Pfam" id="PF10141"/>
    </source>
</evidence>
<dbReference type="GO" id="GO:0008409">
    <property type="term" value="F:5'-3' exonuclease activity"/>
    <property type="evidence" value="ECO:0007669"/>
    <property type="project" value="InterPro"/>
</dbReference>
<dbReference type="Pfam" id="PF01368">
    <property type="entry name" value="DHH"/>
    <property type="match status" value="1"/>
</dbReference>
<keyword evidence="5 11" id="KW-0269">Exonuclease</keyword>
<dbReference type="GO" id="GO:0006310">
    <property type="term" value="P:DNA recombination"/>
    <property type="evidence" value="ECO:0007669"/>
    <property type="project" value="InterPro"/>
</dbReference>
<dbReference type="EMBL" id="NCXI01000057">
    <property type="protein sequence ID" value="PAK80910.1"/>
    <property type="molecule type" value="Genomic_DNA"/>
</dbReference>
<dbReference type="InterPro" id="IPR038763">
    <property type="entry name" value="DHH_sf"/>
</dbReference>
<dbReference type="Proteomes" id="UP000214739">
    <property type="component" value="Unassembled WGS sequence"/>
</dbReference>
<reference evidence="12" key="4">
    <citation type="submission" date="2019-02" db="EMBL/GenBank/DDBJ databases">
        <authorList>
            <person name="Buron G."/>
            <person name="Chaylann A."/>
            <person name="Dolejs I."/>
            <person name="Forster J."/>
            <person name="Miks M.H."/>
        </authorList>
    </citation>
    <scope>NUCLEOTIDE SEQUENCE</scope>
    <source>
        <strain evidence="12">DSM 10551</strain>
    </source>
</reference>
<dbReference type="InterPro" id="IPR003156">
    <property type="entry name" value="DHHA1_dom"/>
</dbReference>
<dbReference type="AlphaFoldDB" id="A0A269Y682"/>
<evidence type="ECO:0000313" key="13">
    <source>
        <dbReference type="Proteomes" id="UP000214739"/>
    </source>
</evidence>
<feature type="domain" description="Single-stranded-DNA-specific exonuclease RecJ C-terminal" evidence="8">
    <location>
        <begin position="574"/>
        <end position="769"/>
    </location>
</feature>
<evidence type="ECO:0000259" key="9">
    <source>
        <dbReference type="Pfam" id="PF17768"/>
    </source>
</evidence>
<gene>
    <name evidence="10" type="primary">recJ</name>
    <name evidence="11" type="ORF">B8W98_08030</name>
    <name evidence="12" type="ORF">C5L28_000127</name>
    <name evidence="10" type="ORF">LPKJCM_01458</name>
</gene>
<organism evidence="11 14">
    <name type="scientific">Lentilactobacillus parakefiri</name>
    <dbReference type="NCBI Taxonomy" id="152332"/>
    <lineage>
        <taxon>Bacteria</taxon>
        <taxon>Bacillati</taxon>
        <taxon>Bacillota</taxon>
        <taxon>Bacilli</taxon>
        <taxon>Lactobacillales</taxon>
        <taxon>Lactobacillaceae</taxon>
        <taxon>Lentilactobacillus</taxon>
    </lineage>
</organism>
<comment type="similarity">
    <text evidence="1">Belongs to the RecJ family.</text>
</comment>
<dbReference type="Pfam" id="PF17768">
    <property type="entry name" value="RecJ_OB"/>
    <property type="match status" value="1"/>
</dbReference>
<dbReference type="Gene3D" id="3.90.1640.30">
    <property type="match status" value="1"/>
</dbReference>
<dbReference type="InterPro" id="IPR018779">
    <property type="entry name" value="RecJ_C"/>
</dbReference>
<accession>A0A269Y682</accession>
<comment type="caution">
    <text evidence="11">The sequence shown here is derived from an EMBL/GenBank/DDBJ whole genome shotgun (WGS) entry which is preliminary data.</text>
</comment>
<dbReference type="OrthoDB" id="9809852at2"/>
<dbReference type="InterPro" id="IPR051673">
    <property type="entry name" value="SSDNA_exonuclease_RecJ"/>
</dbReference>
<dbReference type="EMBL" id="PUFL01000028">
    <property type="protein sequence ID" value="TDG93970.1"/>
    <property type="molecule type" value="Genomic_DNA"/>
</dbReference>
<evidence type="ECO:0000313" key="14">
    <source>
        <dbReference type="Proteomes" id="UP000216802"/>
    </source>
</evidence>
<feature type="domain" description="DHHA1" evidence="7">
    <location>
        <begin position="353"/>
        <end position="445"/>
    </location>
</feature>
<dbReference type="NCBIfam" id="TIGR00644">
    <property type="entry name" value="recJ"/>
    <property type="match status" value="1"/>
</dbReference>
<proteinExistence type="inferred from homology"/>
<protein>
    <recommendedName>
        <fullName evidence="2">Single-stranded-DNA-specific exonuclease RecJ</fullName>
    </recommendedName>
</protein>
<dbReference type="EMBL" id="BDGB01000066">
    <property type="protein sequence ID" value="GAW72345.1"/>
    <property type="molecule type" value="Genomic_DNA"/>
</dbReference>
<dbReference type="RefSeq" id="WP_057961340.1">
    <property type="nucleotide sequence ID" value="NZ_BAAAXO010000035.1"/>
</dbReference>
<dbReference type="InterPro" id="IPR004610">
    <property type="entry name" value="RecJ"/>
</dbReference>
<dbReference type="Pfam" id="PF02272">
    <property type="entry name" value="DHHA1"/>
    <property type="match status" value="1"/>
</dbReference>
<evidence type="ECO:0000256" key="1">
    <source>
        <dbReference type="ARBA" id="ARBA00005915"/>
    </source>
</evidence>
<name>A0A269Y682_9LACO</name>
<dbReference type="PANTHER" id="PTHR30255">
    <property type="entry name" value="SINGLE-STRANDED-DNA-SPECIFIC EXONUCLEASE RECJ"/>
    <property type="match status" value="1"/>
</dbReference>
<keyword evidence="15" id="KW-1185">Reference proteome</keyword>
<evidence type="ECO:0000313" key="10">
    <source>
        <dbReference type="EMBL" id="GAW72345.1"/>
    </source>
</evidence>
<feature type="domain" description="DDH" evidence="6">
    <location>
        <begin position="84"/>
        <end position="230"/>
    </location>
</feature>